<dbReference type="EMBL" id="MW580850">
    <property type="protein sequence ID" value="QRM16467.1"/>
    <property type="molecule type" value="Genomic_DNA"/>
</dbReference>
<evidence type="ECO:0000313" key="6">
    <source>
        <dbReference type="EMBL" id="QRM16729.1"/>
    </source>
</evidence>
<dbReference type="GeneID" id="8683476"/>
<dbReference type="EMBL" id="FJ940765">
    <property type="protein sequence ID" value="ADA57807.1"/>
    <property type="molecule type" value="Genomic_DNA"/>
</dbReference>
<accession>D2E895</accession>
<feature type="region of interest" description="Disordered" evidence="1">
    <location>
        <begin position="846"/>
        <end position="870"/>
    </location>
</feature>
<evidence type="ECO:0000313" key="8">
    <source>
        <dbReference type="Proteomes" id="UP000011239"/>
    </source>
</evidence>
<dbReference type="EMBL" id="MW580849">
    <property type="protein sequence ID" value="QRM16337.1"/>
    <property type="molecule type" value="Genomic_DNA"/>
</dbReference>
<name>A0A1J0RE75_9VIRU</name>
<dbReference type="KEGG" id="vg:8683476"/>
<gene>
    <name evidence="4" type="primary">ORF44</name>
    <name evidence="2" type="ORF">AngHV1_ORF44</name>
</gene>
<dbReference type="EMBL" id="MW580852">
    <property type="protein sequence ID" value="QRM16729.1"/>
    <property type="molecule type" value="Genomic_DNA"/>
</dbReference>
<dbReference type="EMBL" id="MW580851">
    <property type="protein sequence ID" value="QRM16596.1"/>
    <property type="molecule type" value="Genomic_DNA"/>
</dbReference>
<reference evidence="2 8" key="1">
    <citation type="journal article" date="2010" name="J. Gen. Virol.">
        <title>Complete genome sequence and taxonomic position of anguillid herpesvirus 1.</title>
        <authorList>
            <person name="van Beurden S.J."/>
            <person name="Bossers A."/>
            <person name="Voorbergen-Laarman M.H."/>
            <person name="Haenen O.L."/>
            <person name="Peters S."/>
            <person name="Abma-Henkens M.H."/>
            <person name="Peeters B.P."/>
            <person name="Rottier P.J."/>
            <person name="Engelsma M.Y."/>
        </authorList>
    </citation>
    <scope>NUCLEOTIDE SEQUENCE [LARGE SCALE GENOMIC DNA]</scope>
    <source>
        <strain evidence="2">500138</strain>
        <strain evidence="8">Isolate Anguilla anguilla/Netherlands/500138/1998</strain>
    </source>
</reference>
<evidence type="ECO:0000313" key="7">
    <source>
        <dbReference type="EMBL" id="QRM16990.1"/>
    </source>
</evidence>
<evidence type="ECO:0000313" key="3">
    <source>
        <dbReference type="EMBL" id="QRM16337.1"/>
    </source>
</evidence>
<protein>
    <submittedName>
        <fullName evidence="4">Protein ORF44</fullName>
    </submittedName>
</protein>
<evidence type="ECO:0000313" key="2">
    <source>
        <dbReference type="EMBL" id="ADA57807.1"/>
    </source>
</evidence>
<evidence type="ECO:0000313" key="5">
    <source>
        <dbReference type="EMBL" id="QRM16596.1"/>
    </source>
</evidence>
<evidence type="ECO:0000313" key="4">
    <source>
        <dbReference type="EMBL" id="QRM16467.1"/>
    </source>
</evidence>
<reference evidence="4" key="4">
    <citation type="submission" date="2021-02" db="EMBL/GenBank/DDBJ databases">
        <authorList>
            <person name="Vanderplasschen A.F.C."/>
            <person name="Davison A.J."/>
        </authorList>
    </citation>
    <scope>NUCLEOTIDE SEQUENCE</scope>
    <source>
        <strain evidence="3">500138</strain>
        <strain evidence="5">DK-200249</strain>
        <strain evidence="4">DK-2008-50-66-1</strain>
        <strain evidence="6">DK-205223-2</strain>
        <strain evidence="7">HVA 486123</strain>
    </source>
</reference>
<keyword evidence="8" id="KW-1185">Reference proteome</keyword>
<evidence type="ECO:0000256" key="1">
    <source>
        <dbReference type="SAM" id="MobiDB-lite"/>
    </source>
</evidence>
<proteinExistence type="predicted"/>
<sequence length="870" mass="96776">MSFNFAPTPYADRLLCPTFTDSAIVFAYEADGCYYGVAREHLGYMVDEQAGNLNAELYGLCKVLQLKDVPEVEEGYIQIELVNKIRGLIGIDMLLESDDDDDDDDCLKDVGVTLSQLIKWLKKNTAVVEAQAIKSTTTEQIMEANVEVRLAFWKAAWDKFVWPRVVSATRVWCQTRWPRALYPELWHMCVAFVTALEGSMMLTHESAVNVFSPLLVPVFFKRNALNSFYNAGLFDGYKVKAGQLDTGLLANQLSPAGNTNHKCDLETWMTVENTNHITALNPPKAFPVAAERTIFYFAQTAHHLGRLQVYIEAMLHGSNAGVSEEHFSCERSNVHKHVANVFSKSLKVFASRQFNCLWTAGVTFDYANPEDFSLPDGESPKDQQTPASWGQVTWRQSKNMDDTCWLTYIFKQELNPRLNEALAKLSVAAQTVCKKPVSDIFTGLKIGPDGIVTKAIQCVGTLTNSGKLEMSEAGNICVDRASSNQPNASDDWKPRDLSDLSAAKYRVAMKTSAPPNMLLERIMACKWIAIFLHTDLHSKCIKQMPGDDTLGQDHLFQPDTRLKEMAAMAQGLISTSPVENGFGMPLAPVDDKYRSSLAAELVFQPADKTPSSDEGFKSVSIKVVSAKCPMFKVFRSQPKWPVKSAAEAVNSFSWMADLRDDVLENDLQSDVKRANMKAQVMAAFGEADNKVVKYTRPHLLSIEGKEVPQQYLLSDRYTKAIVYPKINIDRCTTKSGSYHRALWFEEIVRGSGNDMARRPVAVLQSTRLMFKDSYFSNGGAQAAPVVEETAESDLIVSLVSDLGDMASVREEDLDNYDLSPQALTLVKTKLKEQGVDVIARQGLKRKAAPAEDSPEHYTPAKKSINSLILG</sequence>
<reference evidence="2" key="2">
    <citation type="submission" date="2012-05" db="EMBL/GenBank/DDBJ databases">
        <authorList>
            <person name="van Beurden S.J."/>
            <person name="Gatherer D."/>
            <person name="Tuzi K."/>
            <person name="Herzyk P."/>
            <person name="Galbraith J."/>
            <person name="Peeters B.P.H."/>
            <person name="Rottier P.J.M."/>
            <person name="Engelsma M.Y."/>
            <person name="Davison A.J."/>
        </authorList>
    </citation>
    <scope>NUCLEOTIDE SEQUENCE</scope>
    <source>
        <strain evidence="2">500138</strain>
    </source>
</reference>
<organism evidence="4">
    <name type="scientific">Anguillid herpesvirus 1</name>
    <dbReference type="NCBI Taxonomy" id="150286"/>
    <lineage>
        <taxon>Viruses</taxon>
        <taxon>Duplodnaviria</taxon>
        <taxon>Heunggongvirae</taxon>
        <taxon>Peploviricota</taxon>
        <taxon>Herviviricetes</taxon>
        <taxon>Herpesvirales</taxon>
        <taxon>Alloherpesviridae</taxon>
        <taxon>Cyvirus</taxon>
        <taxon>Cyvirus anguillidallo1</taxon>
    </lineage>
</organism>
<dbReference type="RefSeq" id="YP_003358183.1">
    <property type="nucleotide sequence ID" value="NC_013668.3"/>
</dbReference>
<dbReference type="Proteomes" id="UP000011239">
    <property type="component" value="Segment"/>
</dbReference>
<reference evidence="4" key="3">
    <citation type="journal article" date="2021" name="Microorganisms">
        <title>Genomes of Anguillid Herpesvirus 1 Strains Reveal Evolutionary Disparities and Low Genetic Diversity in the Genus Cyprinivirus.</title>
        <authorList>
            <person name="Donohoe O."/>
            <person name="Zhang H."/>
            <person name="Delrez N."/>
            <person name="Gao Y."/>
            <person name="Suarez N.M."/>
            <person name="Davison A.J."/>
            <person name="Vanderplasschen A."/>
        </authorList>
    </citation>
    <scope>NUCLEOTIDE SEQUENCE</scope>
    <source>
        <strain evidence="3">500138</strain>
        <strain evidence="5">DK-200249</strain>
        <strain evidence="4">DK-2008-50-66-1</strain>
        <strain evidence="6">DK-205223-2</strain>
        <strain evidence="7">HVA 486123</strain>
    </source>
</reference>
<dbReference type="EMBL" id="MW580854">
    <property type="protein sequence ID" value="QRM16990.1"/>
    <property type="molecule type" value="Genomic_DNA"/>
</dbReference>
<accession>A0A1J0RE75</accession>